<dbReference type="Proteomes" id="UP001597023">
    <property type="component" value="Unassembled WGS sequence"/>
</dbReference>
<accession>A0ABW2WD90</accession>
<comment type="caution">
    <text evidence="1">The sequence shown here is derived from an EMBL/GenBank/DDBJ whole genome shotgun (WGS) entry which is preliminary data.</text>
</comment>
<evidence type="ECO:0000313" key="1">
    <source>
        <dbReference type="EMBL" id="MFD0316315.1"/>
    </source>
</evidence>
<dbReference type="RefSeq" id="WP_381610846.1">
    <property type="nucleotide sequence ID" value="NZ_JBHTEB010000001.1"/>
</dbReference>
<proteinExistence type="predicted"/>
<name>A0ABW2WD90_9ACTN</name>
<dbReference type="EMBL" id="JBHTEB010000001">
    <property type="protein sequence ID" value="MFD0316315.1"/>
    <property type="molecule type" value="Genomic_DNA"/>
</dbReference>
<gene>
    <name evidence="1" type="ORF">ACFQZ6_19275</name>
</gene>
<protein>
    <recommendedName>
        <fullName evidence="3">N-acetyltransferase</fullName>
    </recommendedName>
</protein>
<evidence type="ECO:0008006" key="3">
    <source>
        <dbReference type="Google" id="ProtNLM"/>
    </source>
</evidence>
<reference evidence="2" key="1">
    <citation type="journal article" date="2019" name="Int. J. Syst. Evol. Microbiol.">
        <title>The Global Catalogue of Microorganisms (GCM) 10K type strain sequencing project: providing services to taxonomists for standard genome sequencing and annotation.</title>
        <authorList>
            <consortium name="The Broad Institute Genomics Platform"/>
            <consortium name="The Broad Institute Genome Sequencing Center for Infectious Disease"/>
            <person name="Wu L."/>
            <person name="Ma J."/>
        </authorList>
    </citation>
    <scope>NUCLEOTIDE SEQUENCE [LARGE SCALE GENOMIC DNA]</scope>
    <source>
        <strain evidence="2">CGMCC 4.7400</strain>
    </source>
</reference>
<organism evidence="1 2">
    <name type="scientific">Streptomyces flavalbus</name>
    <dbReference type="NCBI Taxonomy" id="2665155"/>
    <lineage>
        <taxon>Bacteria</taxon>
        <taxon>Bacillati</taxon>
        <taxon>Actinomycetota</taxon>
        <taxon>Actinomycetes</taxon>
        <taxon>Kitasatosporales</taxon>
        <taxon>Streptomycetaceae</taxon>
        <taxon>Streptomyces</taxon>
    </lineage>
</organism>
<evidence type="ECO:0000313" key="2">
    <source>
        <dbReference type="Proteomes" id="UP001597023"/>
    </source>
</evidence>
<sequence length="169" mass="19891">MAEEATAIRSLAQLADHVHWVREWPDKPTWRDRLRRWAYPESYRFDRSATPPMPWVDRPAGHYERSGWRIRAAYFRSDLAFEVEYVVCDLCEIGWVESPHSYEGYKRCGLASAALRSLRRAYPGVQWHTGGGHFREAEPFWSFVSAGIPGGYTQRERCHHVEPWRVRRA</sequence>
<keyword evidence="2" id="KW-1185">Reference proteome</keyword>